<comment type="caution">
    <text evidence="1">The sequence shown here is derived from an EMBL/GenBank/DDBJ whole genome shotgun (WGS) entry which is preliminary data.</text>
</comment>
<proteinExistence type="predicted"/>
<gene>
    <name evidence="1" type="ORF">G4B88_027765</name>
</gene>
<evidence type="ECO:0000313" key="2">
    <source>
        <dbReference type="Proteomes" id="UP000583929"/>
    </source>
</evidence>
<sequence>MDSPLSLVQLPYLDVVVKLQRRRWCLRCGNRKCLHRRKIVIKHDTHLLPLSIKMLFDTQLHRFHHGSHEFMKLFVSHGDELSLESFAIGWSIMFLSTWKALARTSGLMGGSEPNTAFAMVITPAFRLLRAAKATAGVCPLLN</sequence>
<reference evidence="1 2" key="1">
    <citation type="journal article" date="2020" name="bioRxiv">
        <title>Sequence and annotation of 42 cannabis genomes reveals extensive copy number variation in cannabinoid synthesis and pathogen resistance genes.</title>
        <authorList>
            <person name="Mckernan K.J."/>
            <person name="Helbert Y."/>
            <person name="Kane L.T."/>
            <person name="Ebling H."/>
            <person name="Zhang L."/>
            <person name="Liu B."/>
            <person name="Eaton Z."/>
            <person name="Mclaughlin S."/>
            <person name="Kingan S."/>
            <person name="Baybayan P."/>
            <person name="Concepcion G."/>
            <person name="Jordan M."/>
            <person name="Riva A."/>
            <person name="Barbazuk W."/>
            <person name="Harkins T."/>
        </authorList>
    </citation>
    <scope>NUCLEOTIDE SEQUENCE [LARGE SCALE GENOMIC DNA]</scope>
    <source>
        <strain evidence="2">cv. Jamaican Lion 4</strain>
        <tissue evidence="1">Leaf</tissue>
    </source>
</reference>
<dbReference type="Proteomes" id="UP000583929">
    <property type="component" value="Unassembled WGS sequence"/>
</dbReference>
<accession>A0A7J6DXJ3</accession>
<organism evidence="1 2">
    <name type="scientific">Cannabis sativa</name>
    <name type="common">Hemp</name>
    <name type="synonym">Marijuana</name>
    <dbReference type="NCBI Taxonomy" id="3483"/>
    <lineage>
        <taxon>Eukaryota</taxon>
        <taxon>Viridiplantae</taxon>
        <taxon>Streptophyta</taxon>
        <taxon>Embryophyta</taxon>
        <taxon>Tracheophyta</taxon>
        <taxon>Spermatophyta</taxon>
        <taxon>Magnoliopsida</taxon>
        <taxon>eudicotyledons</taxon>
        <taxon>Gunneridae</taxon>
        <taxon>Pentapetalae</taxon>
        <taxon>rosids</taxon>
        <taxon>fabids</taxon>
        <taxon>Rosales</taxon>
        <taxon>Cannabaceae</taxon>
        <taxon>Cannabis</taxon>
    </lineage>
</organism>
<dbReference type="AlphaFoldDB" id="A0A7J6DXJ3"/>
<protein>
    <submittedName>
        <fullName evidence="1">Uncharacterized protein</fullName>
    </submittedName>
</protein>
<evidence type="ECO:0000313" key="1">
    <source>
        <dbReference type="EMBL" id="KAF4350852.1"/>
    </source>
</evidence>
<name>A0A7J6DXJ3_CANSA</name>
<keyword evidence="2" id="KW-1185">Reference proteome</keyword>
<dbReference type="EMBL" id="JAATIQ010000581">
    <property type="protein sequence ID" value="KAF4350852.1"/>
    <property type="molecule type" value="Genomic_DNA"/>
</dbReference>